<dbReference type="EMBL" id="CP058214">
    <property type="protein sequence ID" value="QPC42130.1"/>
    <property type="molecule type" value="Genomic_DNA"/>
</dbReference>
<evidence type="ECO:0000313" key="6">
    <source>
        <dbReference type="Proteomes" id="UP000593594"/>
    </source>
</evidence>
<gene>
    <name evidence="5" type="ORF">HW532_05085</name>
</gene>
<reference evidence="5 6" key="1">
    <citation type="submission" date="2020-06" db="EMBL/GenBank/DDBJ databases">
        <title>Genome sequence of 2 isolates from Red Sea Mangroves.</title>
        <authorList>
            <person name="Sefrji F."/>
            <person name="Michoud G."/>
            <person name="Merlino G."/>
            <person name="Daffonchio D."/>
        </authorList>
    </citation>
    <scope>NUCLEOTIDE SEQUENCE [LARGE SCALE GENOMIC DNA]</scope>
    <source>
        <strain evidence="5 6">R1DC25</strain>
    </source>
</reference>
<dbReference type="Gene3D" id="3.40.630.30">
    <property type="match status" value="1"/>
</dbReference>
<evidence type="ECO:0000313" key="5">
    <source>
        <dbReference type="EMBL" id="QPC42130.1"/>
    </source>
</evidence>
<dbReference type="PANTHER" id="PTHR43792:SF8">
    <property type="entry name" value="[RIBOSOMAL PROTEIN US5]-ALANINE N-ACETYLTRANSFERASE"/>
    <property type="match status" value="1"/>
</dbReference>
<accession>A0A7S8C2D9</accession>
<evidence type="ECO:0000259" key="4">
    <source>
        <dbReference type="PROSITE" id="PS51186"/>
    </source>
</evidence>
<dbReference type="SUPFAM" id="SSF55729">
    <property type="entry name" value="Acyl-CoA N-acyltransferases (Nat)"/>
    <property type="match status" value="1"/>
</dbReference>
<feature type="domain" description="N-acetyltransferase" evidence="4">
    <location>
        <begin position="21"/>
        <end position="191"/>
    </location>
</feature>
<keyword evidence="6" id="KW-1185">Reference proteome</keyword>
<keyword evidence="1 5" id="KW-0808">Transferase</keyword>
<dbReference type="PROSITE" id="PS51186">
    <property type="entry name" value="GNAT"/>
    <property type="match status" value="1"/>
</dbReference>
<protein>
    <submittedName>
        <fullName evidence="5">GNAT family N-acetyltransferase</fullName>
    </submittedName>
</protein>
<dbReference type="AlphaFoldDB" id="A0A7S8C2D9"/>
<dbReference type="PANTHER" id="PTHR43792">
    <property type="entry name" value="GNAT FAMILY, PUTATIVE (AFU_ORTHOLOGUE AFUA_3G00765)-RELATED-RELATED"/>
    <property type="match status" value="1"/>
</dbReference>
<dbReference type="GO" id="GO:0005737">
    <property type="term" value="C:cytoplasm"/>
    <property type="evidence" value="ECO:0007669"/>
    <property type="project" value="TreeGrafter"/>
</dbReference>
<dbReference type="Pfam" id="PF13302">
    <property type="entry name" value="Acetyltransf_3"/>
    <property type="match status" value="1"/>
</dbReference>
<sequence length="195" mass="22061">MVFLRSVTPADIGPVVQGGGVFLRVPQMSDFEDWAELRAASRGFLVPWEPTWPRDDLTRSAFRRRIRRYWRDVREDVSYPFFVFRSHDNVLLGGLTLSNIRRGVAQTASLGYWLGQPFARRGYMSAAVGAVLPFAFETLGLHRVEAACLPTNAASIALLRRCGFAEEGYARHYLKINGEWRDHLLFAILAGDRGD</sequence>
<evidence type="ECO:0000256" key="2">
    <source>
        <dbReference type="ARBA" id="ARBA00023315"/>
    </source>
</evidence>
<proteinExistence type="inferred from homology"/>
<dbReference type="GO" id="GO:0008999">
    <property type="term" value="F:protein-N-terminal-alanine acetyltransferase activity"/>
    <property type="evidence" value="ECO:0007669"/>
    <property type="project" value="TreeGrafter"/>
</dbReference>
<keyword evidence="2" id="KW-0012">Acyltransferase</keyword>
<organism evidence="5 6">
    <name type="scientific">Kaustia mangrovi</name>
    <dbReference type="NCBI Taxonomy" id="2593653"/>
    <lineage>
        <taxon>Bacteria</taxon>
        <taxon>Pseudomonadati</taxon>
        <taxon>Pseudomonadota</taxon>
        <taxon>Alphaproteobacteria</taxon>
        <taxon>Hyphomicrobiales</taxon>
        <taxon>Parvibaculaceae</taxon>
        <taxon>Kaustia</taxon>
    </lineage>
</organism>
<evidence type="ECO:0000256" key="3">
    <source>
        <dbReference type="ARBA" id="ARBA00038502"/>
    </source>
</evidence>
<dbReference type="InterPro" id="IPR016181">
    <property type="entry name" value="Acyl_CoA_acyltransferase"/>
</dbReference>
<dbReference type="InterPro" id="IPR051531">
    <property type="entry name" value="N-acetyltransferase"/>
</dbReference>
<dbReference type="Proteomes" id="UP000593594">
    <property type="component" value="Chromosome"/>
</dbReference>
<evidence type="ECO:0000256" key="1">
    <source>
        <dbReference type="ARBA" id="ARBA00022679"/>
    </source>
</evidence>
<comment type="similarity">
    <text evidence="3">Belongs to the acetyltransferase family. RimJ subfamily.</text>
</comment>
<dbReference type="InterPro" id="IPR000182">
    <property type="entry name" value="GNAT_dom"/>
</dbReference>
<dbReference type="RefSeq" id="WP_213163362.1">
    <property type="nucleotide sequence ID" value="NZ_CP058214.1"/>
</dbReference>
<dbReference type="KEGG" id="kmn:HW532_05085"/>
<name>A0A7S8C2D9_9HYPH</name>